<dbReference type="InterPro" id="IPR036322">
    <property type="entry name" value="WD40_repeat_dom_sf"/>
</dbReference>
<evidence type="ECO:0000313" key="3">
    <source>
        <dbReference type="EMBL" id="KAK9861890.1"/>
    </source>
</evidence>
<dbReference type="InterPro" id="IPR015943">
    <property type="entry name" value="WD40/YVTN_repeat-like_dom_sf"/>
</dbReference>
<dbReference type="EMBL" id="JALJOV010000685">
    <property type="protein sequence ID" value="KAK9861890.1"/>
    <property type="molecule type" value="Genomic_DNA"/>
</dbReference>
<dbReference type="Pfam" id="PF12234">
    <property type="entry name" value="Rav1p_C"/>
    <property type="match status" value="1"/>
</dbReference>
<dbReference type="InterPro" id="IPR052208">
    <property type="entry name" value="DmX-like/RAVE_component"/>
</dbReference>
<name>A0AAW1SZE7_9CHLO</name>
<keyword evidence="4" id="KW-1185">Reference proteome</keyword>
<proteinExistence type="predicted"/>
<dbReference type="Gene3D" id="2.130.10.10">
    <property type="entry name" value="YVTN repeat-like/Quinoprotein amine dehydrogenase"/>
    <property type="match status" value="1"/>
</dbReference>
<feature type="domain" description="RAVE complex protein Rav1 C-terminal" evidence="2">
    <location>
        <begin position="1159"/>
        <end position="1340"/>
    </location>
</feature>
<feature type="region of interest" description="Disordered" evidence="1">
    <location>
        <begin position="715"/>
        <end position="761"/>
    </location>
</feature>
<feature type="compositionally biased region" description="Low complexity" evidence="1">
    <location>
        <begin position="854"/>
        <end position="869"/>
    </location>
</feature>
<feature type="compositionally biased region" description="Low complexity" evidence="1">
    <location>
        <begin position="785"/>
        <end position="799"/>
    </location>
</feature>
<feature type="region of interest" description="Disordered" evidence="1">
    <location>
        <begin position="776"/>
        <end position="811"/>
    </location>
</feature>
<dbReference type="InterPro" id="IPR001680">
    <property type="entry name" value="WD40_rpt"/>
</dbReference>
<feature type="compositionally biased region" description="Low complexity" evidence="1">
    <location>
        <begin position="914"/>
        <end position="934"/>
    </location>
</feature>
<evidence type="ECO:0000259" key="2">
    <source>
        <dbReference type="Pfam" id="PF12234"/>
    </source>
</evidence>
<organism evidence="3 4">
    <name type="scientific">Apatococcus fuscideae</name>
    <dbReference type="NCBI Taxonomy" id="2026836"/>
    <lineage>
        <taxon>Eukaryota</taxon>
        <taxon>Viridiplantae</taxon>
        <taxon>Chlorophyta</taxon>
        <taxon>core chlorophytes</taxon>
        <taxon>Trebouxiophyceae</taxon>
        <taxon>Chlorellales</taxon>
        <taxon>Chlorellaceae</taxon>
        <taxon>Apatococcus</taxon>
    </lineage>
</organism>
<dbReference type="SMART" id="SM00320">
    <property type="entry name" value="WD40"/>
    <property type="match status" value="5"/>
</dbReference>
<sequence length="2000" mass="210010">MELLVVLQCCCTSGRVAKLRSRVCVCNLGQQDCLQWSPGALQKGVSYSSDEEGDGAAAEQVGASHPALLTLTVEGTMRIWVEVTMESVAGQSFGPALPVVGSHRETPAPGSAHFCMSLVIESPEGAFAKEPGSLRACWGTPLGLATSRGAGQRAAKVMWIVAIGKDGSESEGERLLLWVVDGLASVVISAIPNNVVGSKLLSSPRAVLWGEHQGLLSWPLRADGRADEQVLLSQLSCSVGVEEDAPVLHVFESLRMRVGHEAPADLRCYRIDTVDEVVQGRRSPRAGPAGDPEPWNLSLQAFCQHQLDGVVKLLATRTRPTSHHTTRLLANLTLPPSQTISVNALYSLEGLQSSRGLLALCQPAHTDYSSQEPVTAKAGILVLWRVPTSVRARSPLQLRGPPAALDPTRTWSFSELGLTAGSHEGLNPELVHSTADSVHLTVLTTVPSMRMPAVILGGPSGICCLAFSTQTASAGEKPDLKALVTMRGSCPPGAGQQTALAASSHACLVAAGFQRPNAHRRSSSGLLAIWQPLPPALSRIPSTLAGTSIPPTASPGGPGAWQLCLVAEVAVSGPPTALCWLDNLQAVAPALAVAQGPASLTIYAQLPRQATGSAQSWSSLLTLQASSLPVGALSVTSTGRLLAGLSSQLAALQSAHPEPNPTSTTQRVSLASGSLVQALQHAAQIPDYHPAALQINILGNRRMGAVASVQHLLASLQPPPSPESSPDGPQKHVASKTPPQPLRMSVDAQPSRRPSQNGAQALTSPAAAYANGQRLAVDPSSPATAADPGAFDPGAFGFGVPEDPAEDQEHPTITKAGTPAADPGAFDPGAFGFGMSADPAEDEEKPAVSKPMKPAADPGAFDPGAFGFGMSEAPAEDKEQPAASRHVKPAVDPEAFDAGDEEAVRNRQTSSQHASTSGRSSAAAAGSSNSFAASWQAVSQARQRKPRKVLDPLQNPTERTELHDDEFAKLQALLQKLIATRTAYAEGQSYMDYEDPEDAAERARLQQASHTAKIGQLDAARLEQLLALTQLLLKDVGRPDMDLTGLDLAAQQALIGIQVAAISGARPDMSGAQNAHSQVGQASMLMDGLRMSSILWALLSATPVRLIDTCLKVVHVKEQKFDAIQPKIEFTSRGVGRLDLGFGAERKQQGLKGIGVGQHTWPALRACGAGFWLRDASMARAEAEAVAKATYAATRDPSDVALFYMGLGRKPLLQGLLRSSQQVKLADFLNRDFSESKNKEAACKNAFVLLGQHRYEMAAAFFLLGGAQQDAVGVCATEIADPQLALFLCHLLEGPQGPLQHHLITSQLLSNAEDAEDEWSVCVLNWLLGRVGPALSALIPCQPIHAGSYPPAGILRHAEGLMRPVEPALLGLLRHCWDQNWLHSLPPASLQTVAVGSALALEEYGCTLLALEALQVAELAGAPPAISVSSPTQDVLIETMGGWKARLAAAALAPSAFCTVHQDSARGSQQHVLHQLQALAGAGISLDAQAVESLLEKLAAAREPPAALPGQRRRSMELVTSPSGLSEASLLSRASRRTSQSSQRHLGVVEDGLQLFSIDGDRTHAICASAVGEWVAGAGEGRPIVVASSHHGLVETELLSEPLGAHDDLLSTAASDGNHKGTTFTTMLTGMLEAVRWPPDPWALIAPNQGGGNDAVSPRVQAKRAHISTATLCAHPSRPIYVSGCSTGEIYLWHFGQRMASAGYTPLPASAPSIPSTSSLFSAPSKAWNPHTPGVSFAQWGQPQAVRFSNCGEHFAAVGEGGVVATWRVDAPRYLTTDTGSLGRAEWCHQGLARKGVDVVYVGGSNTVLAVGGQGTQGANIVLWDTNSHPRAPPVARITHHSSLVTALQMLPGGQLLASGDEMGELAVKDLRMLGQSSSTVSKQTVWSRQGGHSTGPGSGISCLAIGPKPSGRLLLASGSRDGRVCLWSPDKGSLQQAVHMSSPPPQPAQNRLRGKGFFSELLRPKTLHNTSGVVSGVAMCPDGLLTCSIEGLVHFHKFS</sequence>
<dbReference type="PANTHER" id="PTHR13950:SF9">
    <property type="entry name" value="RABCONNECTIN-3A"/>
    <property type="match status" value="1"/>
</dbReference>
<evidence type="ECO:0000313" key="4">
    <source>
        <dbReference type="Proteomes" id="UP001485043"/>
    </source>
</evidence>
<evidence type="ECO:0000256" key="1">
    <source>
        <dbReference type="SAM" id="MobiDB-lite"/>
    </source>
</evidence>
<feature type="region of interest" description="Disordered" evidence="1">
    <location>
        <begin position="837"/>
        <end position="962"/>
    </location>
</feature>
<dbReference type="InterPro" id="IPR022033">
    <property type="entry name" value="Rav1p_C"/>
</dbReference>
<dbReference type="SUPFAM" id="SSF50978">
    <property type="entry name" value="WD40 repeat-like"/>
    <property type="match status" value="1"/>
</dbReference>
<dbReference type="Proteomes" id="UP001485043">
    <property type="component" value="Unassembled WGS sequence"/>
</dbReference>
<dbReference type="GO" id="GO:0043291">
    <property type="term" value="C:RAVE complex"/>
    <property type="evidence" value="ECO:0007669"/>
    <property type="project" value="TreeGrafter"/>
</dbReference>
<reference evidence="3 4" key="1">
    <citation type="journal article" date="2024" name="Nat. Commun.">
        <title>Phylogenomics reveals the evolutionary origins of lichenization in chlorophyte algae.</title>
        <authorList>
            <person name="Puginier C."/>
            <person name="Libourel C."/>
            <person name="Otte J."/>
            <person name="Skaloud P."/>
            <person name="Haon M."/>
            <person name="Grisel S."/>
            <person name="Petersen M."/>
            <person name="Berrin J.G."/>
            <person name="Delaux P.M."/>
            <person name="Dal Grande F."/>
            <person name="Keller J."/>
        </authorList>
    </citation>
    <scope>NUCLEOTIDE SEQUENCE [LARGE SCALE GENOMIC DNA]</scope>
    <source>
        <strain evidence="3 4">SAG 2523</strain>
    </source>
</reference>
<dbReference type="GO" id="GO:0007035">
    <property type="term" value="P:vacuolar acidification"/>
    <property type="evidence" value="ECO:0007669"/>
    <property type="project" value="TreeGrafter"/>
</dbReference>
<dbReference type="PANTHER" id="PTHR13950">
    <property type="entry name" value="RABCONNECTIN-RELATED"/>
    <property type="match status" value="1"/>
</dbReference>
<feature type="compositionally biased region" description="Polar residues" evidence="1">
    <location>
        <begin position="752"/>
        <end position="761"/>
    </location>
</feature>
<dbReference type="Pfam" id="PF00400">
    <property type="entry name" value="WD40"/>
    <property type="match status" value="1"/>
</dbReference>
<accession>A0AAW1SZE7</accession>
<comment type="caution">
    <text evidence="3">The sequence shown here is derived from an EMBL/GenBank/DDBJ whole genome shotgun (WGS) entry which is preliminary data.</text>
</comment>
<protein>
    <recommendedName>
        <fullName evidence="2">RAVE complex protein Rav1 C-terminal domain-containing protein</fullName>
    </recommendedName>
</protein>
<gene>
    <name evidence="3" type="ORF">WJX84_003839</name>
</gene>